<accession>A0A3G9K484</accession>
<dbReference type="KEGG" id="mvz:myaer102_54270"/>
<evidence type="ECO:0000313" key="3">
    <source>
        <dbReference type="EMBL" id="BBH42759.1"/>
    </source>
</evidence>
<reference evidence="3 4" key="1">
    <citation type="submission" date="2018-11" db="EMBL/GenBank/DDBJ databases">
        <title>Complete genome sequence of Microcystis aeruginosa NIES-102.</title>
        <authorList>
            <person name="Yamaguchi H."/>
            <person name="Suzuki S."/>
            <person name="Kawachi M."/>
        </authorList>
    </citation>
    <scope>NUCLEOTIDE SEQUENCE [LARGE SCALE GENOMIC DNA]</scope>
    <source>
        <strain evidence="3 4">NIES-102</strain>
    </source>
</reference>
<dbReference type="InterPro" id="IPR007159">
    <property type="entry name" value="SpoVT-AbrB_dom"/>
</dbReference>
<sequence>MQKNTMKISPNGQITIPPDIQEKLGLLPGTEIQLEVIGDILQIRKPRTLSRGKQLIAAIRGKATSRLTTNDIIENFGSETPSFYDGFTVKY</sequence>
<keyword evidence="1" id="KW-0238">DNA-binding</keyword>
<evidence type="ECO:0000313" key="4">
    <source>
        <dbReference type="Proteomes" id="UP000278152"/>
    </source>
</evidence>
<dbReference type="AlphaFoldDB" id="A0A3G9K484"/>
<proteinExistence type="predicted"/>
<gene>
    <name evidence="3" type="ORF">myaer102_54270</name>
</gene>
<dbReference type="RefSeq" id="WP_125732575.1">
    <property type="nucleotide sequence ID" value="NZ_AP019314.1"/>
</dbReference>
<evidence type="ECO:0000256" key="1">
    <source>
        <dbReference type="PROSITE-ProRule" id="PRU01076"/>
    </source>
</evidence>
<dbReference type="EMBL" id="AP019314">
    <property type="protein sequence ID" value="BBH42759.1"/>
    <property type="molecule type" value="Genomic_DNA"/>
</dbReference>
<organism evidence="3 4">
    <name type="scientific">Microcystis viridis NIES-102</name>
    <dbReference type="NCBI Taxonomy" id="213615"/>
    <lineage>
        <taxon>Bacteria</taxon>
        <taxon>Bacillati</taxon>
        <taxon>Cyanobacteriota</taxon>
        <taxon>Cyanophyceae</taxon>
        <taxon>Oscillatoriophycideae</taxon>
        <taxon>Chroococcales</taxon>
        <taxon>Microcystaceae</taxon>
        <taxon>Microcystis</taxon>
    </lineage>
</organism>
<dbReference type="GO" id="GO:0003677">
    <property type="term" value="F:DNA binding"/>
    <property type="evidence" value="ECO:0007669"/>
    <property type="project" value="UniProtKB-UniRule"/>
</dbReference>
<dbReference type="SMART" id="SM00966">
    <property type="entry name" value="SpoVT_AbrB"/>
    <property type="match status" value="1"/>
</dbReference>
<evidence type="ECO:0000259" key="2">
    <source>
        <dbReference type="PROSITE" id="PS51740"/>
    </source>
</evidence>
<dbReference type="PROSITE" id="PS51740">
    <property type="entry name" value="SPOVT_ABRB"/>
    <property type="match status" value="1"/>
</dbReference>
<protein>
    <submittedName>
        <fullName evidence="3">Transcriptional regulator</fullName>
    </submittedName>
</protein>
<dbReference type="Pfam" id="PF04014">
    <property type="entry name" value="MazE_antitoxin"/>
    <property type="match status" value="1"/>
</dbReference>
<dbReference type="NCBIfam" id="TIGR01439">
    <property type="entry name" value="lp_hng_hel_AbrB"/>
    <property type="match status" value="1"/>
</dbReference>
<dbReference type="Gene3D" id="2.10.260.10">
    <property type="match status" value="1"/>
</dbReference>
<feature type="domain" description="SpoVT-AbrB" evidence="2">
    <location>
        <begin position="3"/>
        <end position="48"/>
    </location>
</feature>
<dbReference type="InterPro" id="IPR037914">
    <property type="entry name" value="SpoVT-AbrB_sf"/>
</dbReference>
<name>A0A3G9K484_MICVR</name>
<dbReference type="Proteomes" id="UP000278152">
    <property type="component" value="Chromosome"/>
</dbReference>
<dbReference type="SUPFAM" id="SSF89447">
    <property type="entry name" value="AbrB/MazE/MraZ-like"/>
    <property type="match status" value="1"/>
</dbReference>